<proteinExistence type="inferred from homology"/>
<comment type="caution">
    <text evidence="4">The sequence shown here is derived from an EMBL/GenBank/DDBJ whole genome shotgun (WGS) entry which is preliminary data.</text>
</comment>
<dbReference type="Gene3D" id="2.30.110.10">
    <property type="entry name" value="Electron Transport, Fmn-binding Protein, Chain A"/>
    <property type="match status" value="1"/>
</dbReference>
<dbReference type="SMART" id="SM00903">
    <property type="entry name" value="Flavin_Reduct"/>
    <property type="match status" value="1"/>
</dbReference>
<dbReference type="SUPFAM" id="SSF50475">
    <property type="entry name" value="FMN-binding split barrel"/>
    <property type="match status" value="1"/>
</dbReference>
<dbReference type="InterPro" id="IPR002563">
    <property type="entry name" value="Flavin_Rdtase-like_dom"/>
</dbReference>
<organism evidence="4 5">
    <name type="scientific">Nocardia abscessus</name>
    <dbReference type="NCBI Taxonomy" id="120957"/>
    <lineage>
        <taxon>Bacteria</taxon>
        <taxon>Bacillati</taxon>
        <taxon>Actinomycetota</taxon>
        <taxon>Actinomycetes</taxon>
        <taxon>Mycobacteriales</taxon>
        <taxon>Nocardiaceae</taxon>
        <taxon>Nocardia</taxon>
    </lineage>
</organism>
<dbReference type="PANTHER" id="PTHR30466">
    <property type="entry name" value="FLAVIN REDUCTASE"/>
    <property type="match status" value="1"/>
</dbReference>
<evidence type="ECO:0000313" key="4">
    <source>
        <dbReference type="EMBL" id="MBF6224226.1"/>
    </source>
</evidence>
<evidence type="ECO:0000259" key="3">
    <source>
        <dbReference type="SMART" id="SM00903"/>
    </source>
</evidence>
<evidence type="ECO:0000313" key="5">
    <source>
        <dbReference type="Proteomes" id="UP000807309"/>
    </source>
</evidence>
<feature type="domain" description="Flavin reductase like" evidence="3">
    <location>
        <begin position="27"/>
        <end position="170"/>
    </location>
</feature>
<dbReference type="Pfam" id="PF01613">
    <property type="entry name" value="Flavin_Reduct"/>
    <property type="match status" value="1"/>
</dbReference>
<evidence type="ECO:0000256" key="1">
    <source>
        <dbReference type="ARBA" id="ARBA00008898"/>
    </source>
</evidence>
<dbReference type="RefSeq" id="WP_195031585.1">
    <property type="nucleotide sequence ID" value="NZ_JADLRE010000002.1"/>
</dbReference>
<name>A0ABS0C259_9NOCA</name>
<accession>A0ABS0C259</accession>
<keyword evidence="2" id="KW-0560">Oxidoreductase</keyword>
<sequence length="173" mass="18484">MSNSFGTEATPSPLTAPSGPDQLRLAFSCFPSGVIAVCAMRNQQPAGMVVSSFTSVSLDPALVSICIMNSSQTWASLRDAPRLGLSILGDEQEPMCRQLASRSPDRFAGVEYECTAEGAVLLSGAAAWLDCAPHDEFRAGDHTIVVLAIRGLHAHPTARPLVFHGSRYRRLIT</sequence>
<dbReference type="EMBL" id="JADLRE010000002">
    <property type="protein sequence ID" value="MBF6224226.1"/>
    <property type="molecule type" value="Genomic_DNA"/>
</dbReference>
<keyword evidence="5" id="KW-1185">Reference proteome</keyword>
<dbReference type="PANTHER" id="PTHR30466:SF11">
    <property type="entry name" value="FLAVIN-DEPENDENT MONOOXYGENASE, REDUCTASE SUBUNIT HSAB"/>
    <property type="match status" value="1"/>
</dbReference>
<protein>
    <submittedName>
        <fullName evidence="4">Flavin reductase family protein</fullName>
    </submittedName>
</protein>
<comment type="similarity">
    <text evidence="1">Belongs to the non-flavoprotein flavin reductase family.</text>
</comment>
<dbReference type="InterPro" id="IPR050268">
    <property type="entry name" value="NADH-dep_flavin_reductase"/>
</dbReference>
<dbReference type="InterPro" id="IPR012349">
    <property type="entry name" value="Split_barrel_FMN-bd"/>
</dbReference>
<dbReference type="Proteomes" id="UP000807309">
    <property type="component" value="Unassembled WGS sequence"/>
</dbReference>
<reference evidence="4 5" key="1">
    <citation type="submission" date="2020-10" db="EMBL/GenBank/DDBJ databases">
        <title>Identification of Nocardia species via Next-generation sequencing and recognition of intraspecies genetic diversity.</title>
        <authorList>
            <person name="Li P."/>
            <person name="Li P."/>
            <person name="Lu B."/>
        </authorList>
    </citation>
    <scope>NUCLEOTIDE SEQUENCE [LARGE SCALE GENOMIC DNA]</scope>
    <source>
        <strain evidence="4 5">N-11</strain>
    </source>
</reference>
<evidence type="ECO:0000256" key="2">
    <source>
        <dbReference type="ARBA" id="ARBA00023002"/>
    </source>
</evidence>
<gene>
    <name evidence="4" type="ORF">IU470_03710</name>
</gene>